<comment type="similarity">
    <text evidence="1">Belongs to the glycosyltransferase 2 family.</text>
</comment>
<gene>
    <name evidence="5" type="ORF">E6C50_07540</name>
</gene>
<proteinExistence type="inferred from homology"/>
<reference evidence="5 6" key="1">
    <citation type="submission" date="2019-04" db="EMBL/GenBank/DDBJ databases">
        <title>Flavobacterium sp. nov. isolated from construction timber.</title>
        <authorList>
            <person name="Lin S.-Y."/>
            <person name="Chang C.-T."/>
            <person name="Young C.-C."/>
        </authorList>
    </citation>
    <scope>NUCLEOTIDE SEQUENCE [LARGE SCALE GENOMIC DNA]</scope>
    <source>
        <strain evidence="5 6">CC-CTC003</strain>
    </source>
</reference>
<keyword evidence="6" id="KW-1185">Reference proteome</keyword>
<name>A0A4S4A002_9FLAO</name>
<organism evidence="5 6">
    <name type="scientific">Flavobacterium supellecticarium</name>
    <dbReference type="NCBI Taxonomy" id="2565924"/>
    <lineage>
        <taxon>Bacteria</taxon>
        <taxon>Pseudomonadati</taxon>
        <taxon>Bacteroidota</taxon>
        <taxon>Flavobacteriia</taxon>
        <taxon>Flavobacteriales</taxon>
        <taxon>Flavobacteriaceae</taxon>
        <taxon>Flavobacterium</taxon>
    </lineage>
</organism>
<evidence type="ECO:0000313" key="6">
    <source>
        <dbReference type="Proteomes" id="UP000307507"/>
    </source>
</evidence>
<dbReference type="Pfam" id="PF00535">
    <property type="entry name" value="Glycos_transf_2"/>
    <property type="match status" value="1"/>
</dbReference>
<accession>A0A4S4A002</accession>
<dbReference type="AlphaFoldDB" id="A0A4S4A002"/>
<keyword evidence="3 5" id="KW-0808">Transferase</keyword>
<comment type="caution">
    <text evidence="5">The sequence shown here is derived from an EMBL/GenBank/DDBJ whole genome shotgun (WGS) entry which is preliminary data.</text>
</comment>
<evidence type="ECO:0000313" key="5">
    <source>
        <dbReference type="EMBL" id="THF51608.1"/>
    </source>
</evidence>
<evidence type="ECO:0000256" key="3">
    <source>
        <dbReference type="ARBA" id="ARBA00022679"/>
    </source>
</evidence>
<dbReference type="Proteomes" id="UP000307507">
    <property type="component" value="Unassembled WGS sequence"/>
</dbReference>
<protein>
    <submittedName>
        <fullName evidence="5">Glycosyltransferase family 2 protein</fullName>
    </submittedName>
</protein>
<dbReference type="InterPro" id="IPR001173">
    <property type="entry name" value="Glyco_trans_2-like"/>
</dbReference>
<dbReference type="OrthoDB" id="9815829at2"/>
<feature type="domain" description="Glycosyltransferase 2-like" evidence="4">
    <location>
        <begin position="7"/>
        <end position="134"/>
    </location>
</feature>
<dbReference type="PANTHER" id="PTHR43685:SF5">
    <property type="entry name" value="GLYCOSYLTRANSFERASE EPSE-RELATED"/>
    <property type="match status" value="1"/>
</dbReference>
<keyword evidence="2" id="KW-0328">Glycosyltransferase</keyword>
<dbReference type="SUPFAM" id="SSF53448">
    <property type="entry name" value="Nucleotide-diphospho-sugar transferases"/>
    <property type="match status" value="1"/>
</dbReference>
<dbReference type="InterPro" id="IPR029044">
    <property type="entry name" value="Nucleotide-diphossugar_trans"/>
</dbReference>
<evidence type="ECO:0000259" key="4">
    <source>
        <dbReference type="Pfam" id="PF00535"/>
    </source>
</evidence>
<dbReference type="EMBL" id="SSNZ01000002">
    <property type="protein sequence ID" value="THF51608.1"/>
    <property type="molecule type" value="Genomic_DNA"/>
</dbReference>
<dbReference type="Gene3D" id="3.90.550.10">
    <property type="entry name" value="Spore Coat Polysaccharide Biosynthesis Protein SpsA, Chain A"/>
    <property type="match status" value="1"/>
</dbReference>
<dbReference type="GO" id="GO:0016757">
    <property type="term" value="F:glycosyltransferase activity"/>
    <property type="evidence" value="ECO:0007669"/>
    <property type="project" value="UniProtKB-KW"/>
</dbReference>
<evidence type="ECO:0000256" key="2">
    <source>
        <dbReference type="ARBA" id="ARBA00022676"/>
    </source>
</evidence>
<evidence type="ECO:0000256" key="1">
    <source>
        <dbReference type="ARBA" id="ARBA00006739"/>
    </source>
</evidence>
<dbReference type="RefSeq" id="WP_136402592.1">
    <property type="nucleotide sequence ID" value="NZ_SSNZ01000002.1"/>
</dbReference>
<dbReference type="InterPro" id="IPR050834">
    <property type="entry name" value="Glycosyltransf_2"/>
</dbReference>
<dbReference type="PANTHER" id="PTHR43685">
    <property type="entry name" value="GLYCOSYLTRANSFERASE"/>
    <property type="match status" value="1"/>
</dbReference>
<sequence>MSQPILSVIIPVYNAEKYLQETINSILNQSFTDYELIILNDKSTDNSKAIIEKNAAADSRIVFVDKIENIGPARLRNEGFETAKGEFIALMDADDIAMPDRFAKQLQFLKENPEVGVCGTFYTLFKMDGKRKLIALPTEHLAIRTAFLFYDPVGNPTIMLRKAVLNDFRFDDDFVPIEDYELWDRMSAHTQMANISESLLDYRWHDTNISQTKIHNVNRALRNLRLAQLQRDFGITPENTNIEGYLNAFNFKRGLSAQEVIATIDASQQLIAKNRESRIFDQKILEKQMNQIVVRTVRKSKEFNKPLLQYLRNEGKPIFRKVRWFDRILITLKSIF</sequence>
<dbReference type="CDD" id="cd00761">
    <property type="entry name" value="Glyco_tranf_GTA_type"/>
    <property type="match status" value="1"/>
</dbReference>